<dbReference type="PROSITE" id="PS50835">
    <property type="entry name" value="IG_LIKE"/>
    <property type="match status" value="2"/>
</dbReference>
<evidence type="ECO:0000259" key="1">
    <source>
        <dbReference type="PROSITE" id="PS50835"/>
    </source>
</evidence>
<dbReference type="EMBL" id="JAVRBK010000005">
    <property type="protein sequence ID" value="KAK5644161.1"/>
    <property type="molecule type" value="Genomic_DNA"/>
</dbReference>
<reference evidence="2 3" key="1">
    <citation type="journal article" date="2024" name="Insects">
        <title>An Improved Chromosome-Level Genome Assembly of the Firefly Pyrocoelia pectoralis.</title>
        <authorList>
            <person name="Fu X."/>
            <person name="Meyer-Rochow V.B."/>
            <person name="Ballantyne L."/>
            <person name="Zhu X."/>
        </authorList>
    </citation>
    <scope>NUCLEOTIDE SEQUENCE [LARGE SCALE GENOMIC DNA]</scope>
    <source>
        <strain evidence="2">XCY_ONT2</strain>
    </source>
</reference>
<organism evidence="2 3">
    <name type="scientific">Pyrocoelia pectoralis</name>
    <dbReference type="NCBI Taxonomy" id="417401"/>
    <lineage>
        <taxon>Eukaryota</taxon>
        <taxon>Metazoa</taxon>
        <taxon>Ecdysozoa</taxon>
        <taxon>Arthropoda</taxon>
        <taxon>Hexapoda</taxon>
        <taxon>Insecta</taxon>
        <taxon>Pterygota</taxon>
        <taxon>Neoptera</taxon>
        <taxon>Endopterygota</taxon>
        <taxon>Coleoptera</taxon>
        <taxon>Polyphaga</taxon>
        <taxon>Elateriformia</taxon>
        <taxon>Elateroidea</taxon>
        <taxon>Lampyridae</taxon>
        <taxon>Lampyrinae</taxon>
        <taxon>Pyrocoelia</taxon>
    </lineage>
</organism>
<gene>
    <name evidence="2" type="ORF">RI129_008006</name>
</gene>
<proteinExistence type="predicted"/>
<dbReference type="SUPFAM" id="SSF48726">
    <property type="entry name" value="Immunoglobulin"/>
    <property type="match status" value="1"/>
</dbReference>
<evidence type="ECO:0000313" key="3">
    <source>
        <dbReference type="Proteomes" id="UP001329430"/>
    </source>
</evidence>
<protein>
    <recommendedName>
        <fullName evidence="1">Ig-like domain-containing protein</fullName>
    </recommendedName>
</protein>
<comment type="caution">
    <text evidence="2">The sequence shown here is derived from an EMBL/GenBank/DDBJ whole genome shotgun (WGS) entry which is preliminary data.</text>
</comment>
<accession>A0AAN7VFH9</accession>
<name>A0AAN7VFH9_9COLE</name>
<dbReference type="InterPro" id="IPR036179">
    <property type="entry name" value="Ig-like_dom_sf"/>
</dbReference>
<dbReference type="PANTHER" id="PTHR21261">
    <property type="entry name" value="BEAT PROTEIN"/>
    <property type="match status" value="1"/>
</dbReference>
<dbReference type="FunFam" id="2.60.40.10:FF:000437">
    <property type="entry name" value="Beat-IIIc, isoform A"/>
    <property type="match status" value="1"/>
</dbReference>
<dbReference type="InterPro" id="IPR007110">
    <property type="entry name" value="Ig-like_dom"/>
</dbReference>
<dbReference type="InterPro" id="IPR013783">
    <property type="entry name" value="Ig-like_fold"/>
</dbReference>
<dbReference type="AlphaFoldDB" id="A0AAN7VFH9"/>
<evidence type="ECO:0000313" key="2">
    <source>
        <dbReference type="EMBL" id="KAK5644161.1"/>
    </source>
</evidence>
<feature type="domain" description="Ig-like" evidence="1">
    <location>
        <begin position="1"/>
        <end position="99"/>
    </location>
</feature>
<feature type="domain" description="Ig-like" evidence="1">
    <location>
        <begin position="117"/>
        <end position="199"/>
    </location>
</feature>
<sequence length="264" mass="29750">MTAPVVADTRNVMELDCHFDMEAEELYAVKWYKDDQEFFRYMPHQQPHIVTFPVSGVYLAPFSTECGRQHCKLQLTRLSRHHSSGAYRCEISTEAPTFRLAAETHQIAVATLPLERPKVEGLQDSYFEGDTLQANCSSSPSDPAPILTWYINDHQAPAHLLGDMRIWDIDGLVSRSISIQFPIMPKYLADDADSAQLHCVSALPGVPVAPQTTTRTFVINPQTIPTVNNQKFHWPDVSPTNANACIFKPPLAFLSSIMFTWRMV</sequence>
<dbReference type="Gene3D" id="2.60.40.10">
    <property type="entry name" value="Immunoglobulins"/>
    <property type="match status" value="2"/>
</dbReference>
<dbReference type="PANTHER" id="PTHR21261:SF15">
    <property type="entry name" value="BEATEN PATH IIIA, ISOFORM D-RELATED"/>
    <property type="match status" value="1"/>
</dbReference>
<dbReference type="Proteomes" id="UP001329430">
    <property type="component" value="Chromosome 5"/>
</dbReference>
<keyword evidence="3" id="KW-1185">Reference proteome</keyword>